<proteinExistence type="inferred from homology"/>
<feature type="domain" description="Survival protein SurE-like phosphatase/nucleotidase" evidence="6">
    <location>
        <begin position="3"/>
        <end position="190"/>
    </location>
</feature>
<dbReference type="EMBL" id="CP002547">
    <property type="protein sequence ID" value="ADY56357.1"/>
    <property type="molecule type" value="Genomic_DNA"/>
</dbReference>
<evidence type="ECO:0000313" key="7">
    <source>
        <dbReference type="EMBL" id="ADY56357.1"/>
    </source>
</evidence>
<evidence type="ECO:0000313" key="8">
    <source>
        <dbReference type="Proteomes" id="UP000007488"/>
    </source>
</evidence>
<gene>
    <name evidence="5" type="primary">surE</name>
    <name evidence="7" type="ordered locus">Sgly_2064</name>
</gene>
<keyword evidence="8" id="KW-1185">Reference proteome</keyword>
<dbReference type="GO" id="GO:0046872">
    <property type="term" value="F:metal ion binding"/>
    <property type="evidence" value="ECO:0007669"/>
    <property type="project" value="UniProtKB-UniRule"/>
</dbReference>
<reference evidence="8" key="2">
    <citation type="submission" date="2011-02" db="EMBL/GenBank/DDBJ databases">
        <title>The complete genome of Syntrophobotulus glycolicus DSM 8271.</title>
        <authorList>
            <person name="Lucas S."/>
            <person name="Copeland A."/>
            <person name="Lapidus A."/>
            <person name="Bruce D."/>
            <person name="Goodwin L."/>
            <person name="Pitluck S."/>
            <person name="Kyrpides N."/>
            <person name="Mavromatis K."/>
            <person name="Pagani I."/>
            <person name="Ivanova N."/>
            <person name="Mikhailova N."/>
            <person name="Chertkov O."/>
            <person name="Held B."/>
            <person name="Detter J.C."/>
            <person name="Tapia R."/>
            <person name="Han C."/>
            <person name="Land M."/>
            <person name="Hauser L."/>
            <person name="Markowitz V."/>
            <person name="Cheng J.-F."/>
            <person name="Hugenholtz P."/>
            <person name="Woyke T."/>
            <person name="Wu D."/>
            <person name="Spring S."/>
            <person name="Schroeder M."/>
            <person name="Brambilla E."/>
            <person name="Klenk H.-P."/>
            <person name="Eisen J.A."/>
        </authorList>
    </citation>
    <scope>NUCLEOTIDE SEQUENCE [LARGE SCALE GENOMIC DNA]</scope>
    <source>
        <strain evidence="8">DSM 8271 / FlGlyR</strain>
    </source>
</reference>
<evidence type="ECO:0000256" key="2">
    <source>
        <dbReference type="ARBA" id="ARBA00011062"/>
    </source>
</evidence>
<dbReference type="OrthoDB" id="9780815at2"/>
<dbReference type="eggNOG" id="COG0496">
    <property type="taxonomic scope" value="Bacteria"/>
</dbReference>
<keyword evidence="5" id="KW-0547">Nucleotide-binding</keyword>
<protein>
    <recommendedName>
        <fullName evidence="5">5'-nucleotidase SurE</fullName>
        <ecNumber evidence="5">3.1.3.5</ecNumber>
    </recommendedName>
    <alternativeName>
        <fullName evidence="5">Nucleoside 5'-monophosphate phosphohydrolase</fullName>
    </alternativeName>
</protein>
<evidence type="ECO:0000259" key="6">
    <source>
        <dbReference type="Pfam" id="PF01975"/>
    </source>
</evidence>
<dbReference type="InterPro" id="IPR002828">
    <property type="entry name" value="SurE-like_Pase/nucleotidase"/>
</dbReference>
<evidence type="ECO:0000256" key="5">
    <source>
        <dbReference type="HAMAP-Rule" id="MF_00060"/>
    </source>
</evidence>
<dbReference type="EC" id="3.1.3.5" evidence="5"/>
<dbReference type="RefSeq" id="WP_013625224.1">
    <property type="nucleotide sequence ID" value="NC_015172.1"/>
</dbReference>
<dbReference type="GO" id="GO:0008253">
    <property type="term" value="F:5'-nucleotidase activity"/>
    <property type="evidence" value="ECO:0007669"/>
    <property type="project" value="UniProtKB-UniRule"/>
</dbReference>
<feature type="binding site" evidence="5">
    <location>
        <position position="98"/>
    </location>
    <ligand>
        <name>a divalent metal cation</name>
        <dbReference type="ChEBI" id="CHEBI:60240"/>
    </ligand>
</feature>
<dbReference type="Proteomes" id="UP000007488">
    <property type="component" value="Chromosome"/>
</dbReference>
<dbReference type="NCBIfam" id="NF001490">
    <property type="entry name" value="PRK00346.1-4"/>
    <property type="match status" value="1"/>
</dbReference>
<dbReference type="HOGENOM" id="CLU_045192_1_3_9"/>
<dbReference type="KEGG" id="sgy:Sgly_2064"/>
<dbReference type="STRING" id="645991.Sgly_2064"/>
<organism evidence="7 8">
    <name type="scientific">Syntrophobotulus glycolicus (strain DSM 8271 / FlGlyR)</name>
    <dbReference type="NCBI Taxonomy" id="645991"/>
    <lineage>
        <taxon>Bacteria</taxon>
        <taxon>Bacillati</taxon>
        <taxon>Bacillota</taxon>
        <taxon>Clostridia</taxon>
        <taxon>Eubacteriales</taxon>
        <taxon>Desulfitobacteriaceae</taxon>
        <taxon>Syntrophobotulus</taxon>
    </lineage>
</organism>
<dbReference type="GO" id="GO:0005737">
    <property type="term" value="C:cytoplasm"/>
    <property type="evidence" value="ECO:0007669"/>
    <property type="project" value="UniProtKB-SubCell"/>
</dbReference>
<dbReference type="NCBIfam" id="TIGR00087">
    <property type="entry name" value="surE"/>
    <property type="match status" value="1"/>
</dbReference>
<dbReference type="AlphaFoldDB" id="F0T213"/>
<dbReference type="Pfam" id="PF01975">
    <property type="entry name" value="SurE"/>
    <property type="match status" value="1"/>
</dbReference>
<comment type="subcellular location">
    <subcellularLocation>
        <location evidence="5">Cytoplasm</location>
    </subcellularLocation>
</comment>
<feature type="binding site" evidence="5">
    <location>
        <position position="8"/>
    </location>
    <ligand>
        <name>a divalent metal cation</name>
        <dbReference type="ChEBI" id="CHEBI:60240"/>
    </ligand>
</feature>
<dbReference type="SUPFAM" id="SSF64167">
    <property type="entry name" value="SurE-like"/>
    <property type="match status" value="1"/>
</dbReference>
<dbReference type="GO" id="GO:0000166">
    <property type="term" value="F:nucleotide binding"/>
    <property type="evidence" value="ECO:0007669"/>
    <property type="project" value="UniProtKB-KW"/>
</dbReference>
<name>F0T213_SYNGF</name>
<evidence type="ECO:0000256" key="4">
    <source>
        <dbReference type="ARBA" id="ARBA00022801"/>
    </source>
</evidence>
<dbReference type="InterPro" id="IPR030048">
    <property type="entry name" value="SurE"/>
</dbReference>
<comment type="similarity">
    <text evidence="2 5">Belongs to the SurE nucleotidase family.</text>
</comment>
<evidence type="ECO:0000256" key="1">
    <source>
        <dbReference type="ARBA" id="ARBA00000815"/>
    </source>
</evidence>
<feature type="binding site" evidence="5">
    <location>
        <position position="9"/>
    </location>
    <ligand>
        <name>a divalent metal cation</name>
        <dbReference type="ChEBI" id="CHEBI:60240"/>
    </ligand>
</feature>
<keyword evidence="3 5" id="KW-0479">Metal-binding</keyword>
<dbReference type="PANTHER" id="PTHR30457">
    <property type="entry name" value="5'-NUCLEOTIDASE SURE"/>
    <property type="match status" value="1"/>
</dbReference>
<dbReference type="Gene3D" id="3.40.1210.10">
    <property type="entry name" value="Survival protein SurE-like phosphatase/nucleotidase"/>
    <property type="match status" value="1"/>
</dbReference>
<comment type="catalytic activity">
    <reaction evidence="1 5">
        <text>a ribonucleoside 5'-phosphate + H2O = a ribonucleoside + phosphate</text>
        <dbReference type="Rhea" id="RHEA:12484"/>
        <dbReference type="ChEBI" id="CHEBI:15377"/>
        <dbReference type="ChEBI" id="CHEBI:18254"/>
        <dbReference type="ChEBI" id="CHEBI:43474"/>
        <dbReference type="ChEBI" id="CHEBI:58043"/>
        <dbReference type="EC" id="3.1.3.5"/>
    </reaction>
</comment>
<dbReference type="HAMAP" id="MF_00060">
    <property type="entry name" value="SurE"/>
    <property type="match status" value="1"/>
</dbReference>
<keyword evidence="5" id="KW-0963">Cytoplasm</keyword>
<sequence length="258" mass="28765">MRIMLTNDDGYFAAGLRALYQELSKENKHEITIVAPAGQRSATGRSITIHEPLFVTKYELRQNVYGFAVDGTPTDCVKLALQGDLFSQKPELLISGINYGWNLGSDVFYSGTVAAAMEGVLLGVPSIAVSLAQSEMVDYTEPAGLIREWIGQEEFLQNCRASLLNINFPGSHQEDWKGMKITKLGKTIYDNKFECQESAFGPVYYWTSGSIISQDDPDTDLMAIKDGYVSITPLHSDLTDDEQIKVLSEWSRRERSNE</sequence>
<reference evidence="7 8" key="1">
    <citation type="journal article" date="2011" name="Stand. Genomic Sci.">
        <title>Complete genome sequence of Syntrophobotulus glycolicus type strain (FlGlyR).</title>
        <authorList>
            <person name="Han C."/>
            <person name="Mwirichia R."/>
            <person name="Chertkov O."/>
            <person name="Held B."/>
            <person name="Lapidus A."/>
            <person name="Nolan M."/>
            <person name="Lucas S."/>
            <person name="Hammon N."/>
            <person name="Deshpande S."/>
            <person name="Cheng J.F."/>
            <person name="Tapia R."/>
            <person name="Goodwin L."/>
            <person name="Pitluck S."/>
            <person name="Huntemann M."/>
            <person name="Liolios K."/>
            <person name="Ivanova N."/>
            <person name="Pagani I."/>
            <person name="Mavromatis K."/>
            <person name="Ovchinikova G."/>
            <person name="Pati A."/>
            <person name="Chen A."/>
            <person name="Palaniappan K."/>
            <person name="Land M."/>
            <person name="Hauser L."/>
            <person name="Brambilla E.M."/>
            <person name="Rohde M."/>
            <person name="Spring S."/>
            <person name="Sikorski J."/>
            <person name="Goker M."/>
            <person name="Woyke T."/>
            <person name="Bristow J."/>
            <person name="Eisen J.A."/>
            <person name="Markowitz V."/>
            <person name="Hugenholtz P."/>
            <person name="Kyrpides N.C."/>
            <person name="Klenk H.P."/>
            <person name="Detter J.C."/>
        </authorList>
    </citation>
    <scope>NUCLEOTIDE SEQUENCE [LARGE SCALE GENOMIC DNA]</scope>
    <source>
        <strain evidence="8">DSM 8271 / FlGlyR</strain>
    </source>
</reference>
<dbReference type="InterPro" id="IPR036523">
    <property type="entry name" value="SurE-like_sf"/>
</dbReference>
<comment type="cofactor">
    <cofactor evidence="5">
        <name>a divalent metal cation</name>
        <dbReference type="ChEBI" id="CHEBI:60240"/>
    </cofactor>
    <text evidence="5">Binds 1 divalent metal cation per subunit.</text>
</comment>
<keyword evidence="4 5" id="KW-0378">Hydrolase</keyword>
<feature type="binding site" evidence="5">
    <location>
        <position position="41"/>
    </location>
    <ligand>
        <name>a divalent metal cation</name>
        <dbReference type="ChEBI" id="CHEBI:60240"/>
    </ligand>
</feature>
<evidence type="ECO:0000256" key="3">
    <source>
        <dbReference type="ARBA" id="ARBA00022723"/>
    </source>
</evidence>
<dbReference type="PANTHER" id="PTHR30457:SF0">
    <property type="entry name" value="PHOSPHATASE, PUTATIVE (AFU_ORTHOLOGUE AFUA_4G01070)-RELATED"/>
    <property type="match status" value="1"/>
</dbReference>
<comment type="function">
    <text evidence="5">Nucleotidase that shows phosphatase activity on nucleoside 5'-monophosphates.</text>
</comment>
<accession>F0T213</accession>